<proteinExistence type="predicted"/>
<dbReference type="STRING" id="1379680.GCA_001612615_04526"/>
<dbReference type="PROSITE" id="PS51819">
    <property type="entry name" value="VOC"/>
    <property type="match status" value="1"/>
</dbReference>
<dbReference type="EMBL" id="OBEG01000009">
    <property type="protein sequence ID" value="SNY89618.1"/>
    <property type="molecule type" value="Genomic_DNA"/>
</dbReference>
<dbReference type="AlphaFoldDB" id="A0A285LXI6"/>
<organism evidence="2 3">
    <name type="scientific">Nocardia amikacinitolerans</name>
    <dbReference type="NCBI Taxonomy" id="756689"/>
    <lineage>
        <taxon>Bacteria</taxon>
        <taxon>Bacillati</taxon>
        <taxon>Actinomycetota</taxon>
        <taxon>Actinomycetes</taxon>
        <taxon>Mycobacteriales</taxon>
        <taxon>Nocardiaceae</taxon>
        <taxon>Nocardia</taxon>
    </lineage>
</organism>
<evidence type="ECO:0000313" key="2">
    <source>
        <dbReference type="EMBL" id="SNY89618.1"/>
    </source>
</evidence>
<keyword evidence="3" id="KW-1185">Reference proteome</keyword>
<name>A0A285LXI6_9NOCA</name>
<evidence type="ECO:0000313" key="3">
    <source>
        <dbReference type="Proteomes" id="UP000219565"/>
    </source>
</evidence>
<accession>A0A285LXI6</accession>
<dbReference type="InterPro" id="IPR029068">
    <property type="entry name" value="Glyas_Bleomycin-R_OHBP_Dase"/>
</dbReference>
<dbReference type="InterPro" id="IPR041581">
    <property type="entry name" value="Glyoxalase_6"/>
</dbReference>
<dbReference type="SUPFAM" id="SSF54593">
    <property type="entry name" value="Glyoxalase/Bleomycin resistance protein/Dihydroxybiphenyl dioxygenase"/>
    <property type="match status" value="1"/>
</dbReference>
<gene>
    <name evidence="2" type="ORF">SAMN04244553_6637</name>
</gene>
<dbReference type="PANTHER" id="PTHR33993">
    <property type="entry name" value="GLYOXALASE-RELATED"/>
    <property type="match status" value="1"/>
</dbReference>
<dbReference type="InterPro" id="IPR037523">
    <property type="entry name" value="VOC_core"/>
</dbReference>
<feature type="domain" description="VOC" evidence="1">
    <location>
        <begin position="8"/>
        <end position="122"/>
    </location>
</feature>
<dbReference type="Proteomes" id="UP000219565">
    <property type="component" value="Unassembled WGS sequence"/>
</dbReference>
<dbReference type="OrthoDB" id="9793039at2"/>
<evidence type="ECO:0000259" key="1">
    <source>
        <dbReference type="PROSITE" id="PS51819"/>
    </source>
</evidence>
<sequence>MTTPAYNTVAWFQVGSDKPELVKKFYGELFGWTFSPYPSGDQGYELIHYPGSEAPSGGIAHTTDTSANHATFLVVVEDVAATLAAAEALGAKVVTPPVTSNDGLVSADLLDTSGNFFCVFSPAPTA</sequence>
<dbReference type="InterPro" id="IPR052164">
    <property type="entry name" value="Anthracycline_SecMetBiosynth"/>
</dbReference>
<reference evidence="2 3" key="1">
    <citation type="submission" date="2017-09" db="EMBL/GenBank/DDBJ databases">
        <authorList>
            <person name="Ehlers B."/>
            <person name="Leendertz F.H."/>
        </authorList>
    </citation>
    <scope>NUCLEOTIDE SEQUENCE [LARGE SCALE GENOMIC DNA]</scope>
    <source>
        <strain evidence="2 3">DSM 45537</strain>
    </source>
</reference>
<dbReference type="Pfam" id="PF18029">
    <property type="entry name" value="Glyoxalase_6"/>
    <property type="match status" value="1"/>
</dbReference>
<dbReference type="Gene3D" id="3.10.180.10">
    <property type="entry name" value="2,3-Dihydroxybiphenyl 1,2-Dioxygenase, domain 1"/>
    <property type="match status" value="1"/>
</dbReference>
<dbReference type="RefSeq" id="WP_067788316.1">
    <property type="nucleotide sequence ID" value="NZ_JAMTCU010000002.1"/>
</dbReference>
<protein>
    <recommendedName>
        <fullName evidence="1">VOC domain-containing protein</fullName>
    </recommendedName>
</protein>